<dbReference type="PANTHER" id="PTHR45663:SF11">
    <property type="entry name" value="GEO12009P1"/>
    <property type="match status" value="1"/>
</dbReference>
<dbReference type="Proteomes" id="UP000250006">
    <property type="component" value="Unassembled WGS sequence"/>
</dbReference>
<dbReference type="SUPFAM" id="SSF52833">
    <property type="entry name" value="Thioredoxin-like"/>
    <property type="match status" value="1"/>
</dbReference>
<reference evidence="9 10" key="1">
    <citation type="submission" date="2018-06" db="EMBL/GenBank/DDBJ databases">
        <authorList>
            <consortium name="Pathogen Informatics"/>
            <person name="Doyle S."/>
        </authorList>
    </citation>
    <scope>NUCLEOTIDE SEQUENCE [LARGE SCALE GENOMIC DNA]</scope>
    <source>
        <strain evidence="9 10">NCTC11535</strain>
    </source>
</reference>
<dbReference type="EMBL" id="UAPQ01000011">
    <property type="protein sequence ID" value="SPT54411.1"/>
    <property type="molecule type" value="Genomic_DNA"/>
</dbReference>
<sequence length="108" mass="11875">MTVVQDLRGDDFEVTIAASELPVVVDFWAPWCGPCRQMAPVVKEVAQQLAGQVSFYKLDVDGSPQLASKLGIRSIPTFVVFQSGQEVRRFGGARPKGKLIQEIQQALQ</sequence>
<dbReference type="InterPro" id="IPR017937">
    <property type="entry name" value="Thioredoxin_CS"/>
</dbReference>
<evidence type="ECO:0000259" key="8">
    <source>
        <dbReference type="PROSITE" id="PS51352"/>
    </source>
</evidence>
<evidence type="ECO:0000313" key="9">
    <source>
        <dbReference type="EMBL" id="SPT54411.1"/>
    </source>
</evidence>
<protein>
    <recommendedName>
        <fullName evidence="6 7">Thioredoxin</fullName>
    </recommendedName>
</protein>
<dbReference type="PROSITE" id="PS51352">
    <property type="entry name" value="THIOREDOXIN_2"/>
    <property type="match status" value="1"/>
</dbReference>
<dbReference type="Gene3D" id="3.40.30.10">
    <property type="entry name" value="Glutaredoxin"/>
    <property type="match status" value="1"/>
</dbReference>
<evidence type="ECO:0000313" key="10">
    <source>
        <dbReference type="Proteomes" id="UP000250006"/>
    </source>
</evidence>
<dbReference type="PIRSF" id="PIRSF000077">
    <property type="entry name" value="Thioredoxin"/>
    <property type="match status" value="1"/>
</dbReference>
<dbReference type="Pfam" id="PF00085">
    <property type="entry name" value="Thioredoxin"/>
    <property type="match status" value="1"/>
</dbReference>
<keyword evidence="10" id="KW-1185">Reference proteome</keyword>
<dbReference type="PANTHER" id="PTHR45663">
    <property type="entry name" value="GEO12009P1"/>
    <property type="match status" value="1"/>
</dbReference>
<dbReference type="CDD" id="cd02947">
    <property type="entry name" value="TRX_family"/>
    <property type="match status" value="1"/>
</dbReference>
<dbReference type="InterPro" id="IPR013766">
    <property type="entry name" value="Thioredoxin_domain"/>
</dbReference>
<feature type="domain" description="Thioredoxin" evidence="8">
    <location>
        <begin position="1"/>
        <end position="108"/>
    </location>
</feature>
<evidence type="ECO:0000256" key="7">
    <source>
        <dbReference type="PIRNR" id="PIRNR000077"/>
    </source>
</evidence>
<proteinExistence type="inferred from homology"/>
<evidence type="ECO:0000256" key="4">
    <source>
        <dbReference type="ARBA" id="ARBA00023157"/>
    </source>
</evidence>
<dbReference type="PRINTS" id="PR00421">
    <property type="entry name" value="THIOREDOXIN"/>
</dbReference>
<evidence type="ECO:0000256" key="5">
    <source>
        <dbReference type="ARBA" id="ARBA00023284"/>
    </source>
</evidence>
<comment type="caution">
    <text evidence="9">The sequence shown here is derived from an EMBL/GenBank/DDBJ whole genome shotgun (WGS) entry which is preliminary data.</text>
</comment>
<gene>
    <name evidence="9" type="primary">trxA</name>
    <name evidence="9" type="ORF">NCTC11535_02128</name>
</gene>
<dbReference type="InterPro" id="IPR005746">
    <property type="entry name" value="Thioredoxin"/>
</dbReference>
<comment type="similarity">
    <text evidence="1 7">Belongs to the thioredoxin family.</text>
</comment>
<organism evidence="9 10">
    <name type="scientific">Actinomyces bovis</name>
    <dbReference type="NCBI Taxonomy" id="1658"/>
    <lineage>
        <taxon>Bacteria</taxon>
        <taxon>Bacillati</taxon>
        <taxon>Actinomycetota</taxon>
        <taxon>Actinomycetes</taxon>
        <taxon>Actinomycetales</taxon>
        <taxon>Actinomycetaceae</taxon>
        <taxon>Actinomyces</taxon>
    </lineage>
</organism>
<name>A0ABY1VRX6_9ACTO</name>
<keyword evidence="5" id="KW-0676">Redox-active center</keyword>
<dbReference type="RefSeq" id="WP_111837305.1">
    <property type="nucleotide sequence ID" value="NZ_UAPQ01000011.1"/>
</dbReference>
<dbReference type="NCBIfam" id="TIGR01068">
    <property type="entry name" value="thioredoxin"/>
    <property type="match status" value="1"/>
</dbReference>
<accession>A0ABY1VRX6</accession>
<evidence type="ECO:0000256" key="3">
    <source>
        <dbReference type="ARBA" id="ARBA00022982"/>
    </source>
</evidence>
<keyword evidence="4" id="KW-1015">Disulfide bond</keyword>
<dbReference type="InterPro" id="IPR036249">
    <property type="entry name" value="Thioredoxin-like_sf"/>
</dbReference>
<evidence type="ECO:0000256" key="6">
    <source>
        <dbReference type="NCBIfam" id="TIGR01068"/>
    </source>
</evidence>
<dbReference type="PROSITE" id="PS00194">
    <property type="entry name" value="THIOREDOXIN_1"/>
    <property type="match status" value="1"/>
</dbReference>
<evidence type="ECO:0000256" key="2">
    <source>
        <dbReference type="ARBA" id="ARBA00022448"/>
    </source>
</evidence>
<keyword evidence="2" id="KW-0813">Transport</keyword>
<evidence type="ECO:0000256" key="1">
    <source>
        <dbReference type="ARBA" id="ARBA00008987"/>
    </source>
</evidence>
<keyword evidence="3" id="KW-0249">Electron transport</keyword>